<feature type="compositionally biased region" description="Polar residues" evidence="1">
    <location>
        <begin position="1"/>
        <end position="13"/>
    </location>
</feature>
<gene>
    <name evidence="2" type="ORF">fugu_006004</name>
</gene>
<name>A0A4Z2B614_9TELE</name>
<evidence type="ECO:0000313" key="2">
    <source>
        <dbReference type="EMBL" id="TNM87783.1"/>
    </source>
</evidence>
<dbReference type="EMBL" id="SWLE01000019">
    <property type="protein sequence ID" value="TNM87783.1"/>
    <property type="molecule type" value="Genomic_DNA"/>
</dbReference>
<protein>
    <submittedName>
        <fullName evidence="2">Uncharacterized protein</fullName>
    </submittedName>
</protein>
<sequence length="137" mass="15508">MESLHPSQPQQKRSQGHEEARSGWEPESHVVVAHGGFNTILLSKRPQTSYDGLIEPVLTGWMLAGFIPPLQDYKELGPSEQRLETESDRFDGVNTPEADRDRRLNLQKISTRSSGPSIHINIIWVFLCCKVCFHVIT</sequence>
<feature type="region of interest" description="Disordered" evidence="1">
    <location>
        <begin position="1"/>
        <end position="25"/>
    </location>
</feature>
<accession>A0A4Z2B614</accession>
<evidence type="ECO:0000256" key="1">
    <source>
        <dbReference type="SAM" id="MobiDB-lite"/>
    </source>
</evidence>
<organism evidence="2 3">
    <name type="scientific">Takifugu bimaculatus</name>
    <dbReference type="NCBI Taxonomy" id="433685"/>
    <lineage>
        <taxon>Eukaryota</taxon>
        <taxon>Metazoa</taxon>
        <taxon>Chordata</taxon>
        <taxon>Craniata</taxon>
        <taxon>Vertebrata</taxon>
        <taxon>Euteleostomi</taxon>
        <taxon>Actinopterygii</taxon>
        <taxon>Neopterygii</taxon>
        <taxon>Teleostei</taxon>
        <taxon>Neoteleostei</taxon>
        <taxon>Acanthomorphata</taxon>
        <taxon>Eupercaria</taxon>
        <taxon>Tetraodontiformes</taxon>
        <taxon>Tetradontoidea</taxon>
        <taxon>Tetraodontidae</taxon>
        <taxon>Takifugu</taxon>
    </lineage>
</organism>
<dbReference type="Proteomes" id="UP000516260">
    <property type="component" value="Chromosome 6"/>
</dbReference>
<proteinExistence type="predicted"/>
<keyword evidence="3" id="KW-1185">Reference proteome</keyword>
<dbReference type="AlphaFoldDB" id="A0A4Z2B614"/>
<reference evidence="2 3" key="1">
    <citation type="submission" date="2019-04" db="EMBL/GenBank/DDBJ databases">
        <title>The sequence and de novo assembly of Takifugu bimaculatus genome using PacBio and Hi-C technologies.</title>
        <authorList>
            <person name="Xu P."/>
            <person name="Liu B."/>
            <person name="Zhou Z."/>
        </authorList>
    </citation>
    <scope>NUCLEOTIDE SEQUENCE [LARGE SCALE GENOMIC DNA]</scope>
    <source>
        <strain evidence="2">TB-2018</strain>
        <tissue evidence="2">Muscle</tissue>
    </source>
</reference>
<evidence type="ECO:0000313" key="3">
    <source>
        <dbReference type="Proteomes" id="UP000516260"/>
    </source>
</evidence>
<comment type="caution">
    <text evidence="2">The sequence shown here is derived from an EMBL/GenBank/DDBJ whole genome shotgun (WGS) entry which is preliminary data.</text>
</comment>
<feature type="compositionally biased region" description="Basic and acidic residues" evidence="1">
    <location>
        <begin position="15"/>
        <end position="25"/>
    </location>
</feature>